<name>A0A0C5GDD5_NEMVE</name>
<dbReference type="AlphaFoldDB" id="A0A0C5GDD5"/>
<evidence type="ECO:0000256" key="6">
    <source>
        <dbReference type="ARBA" id="ARBA00022882"/>
    </source>
</evidence>
<evidence type="ECO:0000256" key="8">
    <source>
        <dbReference type="ARBA" id="ARBA00022989"/>
    </source>
</evidence>
<dbReference type="InterPro" id="IPR027359">
    <property type="entry name" value="Volt_channel_dom_sf"/>
</dbReference>
<dbReference type="PANTHER" id="PTHR11537:SF105">
    <property type="entry name" value="POTASSIUM VOLTAGE-GATED CHANNEL PROTEIN SHAL"/>
    <property type="match status" value="1"/>
</dbReference>
<dbReference type="Pfam" id="PF02214">
    <property type="entry name" value="BTB_2"/>
    <property type="match status" value="1"/>
</dbReference>
<keyword evidence="4 12" id="KW-0812">Transmembrane</keyword>
<feature type="transmembrane region" description="Helical" evidence="12">
    <location>
        <begin position="295"/>
        <end position="319"/>
    </location>
</feature>
<evidence type="ECO:0000256" key="4">
    <source>
        <dbReference type="ARBA" id="ARBA00022692"/>
    </source>
</evidence>
<dbReference type="Gene3D" id="1.20.120.350">
    <property type="entry name" value="Voltage-gated potassium channels. Chain C"/>
    <property type="match status" value="1"/>
</dbReference>
<dbReference type="PRINTS" id="PR01491">
    <property type="entry name" value="KVCHANNEL"/>
</dbReference>
<gene>
    <name evidence="14" type="primary">ShalR2</name>
</gene>
<dbReference type="InterPro" id="IPR011333">
    <property type="entry name" value="SKP1/BTB/POZ_sf"/>
</dbReference>
<organism evidence="14">
    <name type="scientific">Nematostella vectensis</name>
    <name type="common">Starlet sea anemone</name>
    <dbReference type="NCBI Taxonomy" id="45351"/>
    <lineage>
        <taxon>Eukaryota</taxon>
        <taxon>Metazoa</taxon>
        <taxon>Cnidaria</taxon>
        <taxon>Anthozoa</taxon>
        <taxon>Hexacorallia</taxon>
        <taxon>Actiniaria</taxon>
        <taxon>Edwardsiidae</taxon>
        <taxon>Nematostella</taxon>
    </lineage>
</organism>
<feature type="transmembrane region" description="Helical" evidence="12">
    <location>
        <begin position="157"/>
        <end position="176"/>
    </location>
</feature>
<evidence type="ECO:0000256" key="3">
    <source>
        <dbReference type="ARBA" id="ARBA00022538"/>
    </source>
</evidence>
<dbReference type="InterPro" id="IPR028325">
    <property type="entry name" value="VG_K_chnl"/>
</dbReference>
<evidence type="ECO:0000256" key="7">
    <source>
        <dbReference type="ARBA" id="ARBA00022958"/>
    </source>
</evidence>
<dbReference type="FunFam" id="1.20.120.350:FF:000091">
    <property type="entry name" value="Predicted protein"/>
    <property type="match status" value="1"/>
</dbReference>
<comment type="subcellular location">
    <subcellularLocation>
        <location evidence="1">Membrane</location>
        <topology evidence="1">Multi-pass membrane protein</topology>
    </subcellularLocation>
</comment>
<keyword evidence="2" id="KW-0813">Transport</keyword>
<proteinExistence type="evidence at transcript level"/>
<dbReference type="SMART" id="SM00225">
    <property type="entry name" value="BTB"/>
    <property type="match status" value="1"/>
</dbReference>
<evidence type="ECO:0000256" key="1">
    <source>
        <dbReference type="ARBA" id="ARBA00004141"/>
    </source>
</evidence>
<dbReference type="SUPFAM" id="SSF81324">
    <property type="entry name" value="Voltage-gated potassium channels"/>
    <property type="match status" value="1"/>
</dbReference>
<dbReference type="Pfam" id="PF00520">
    <property type="entry name" value="Ion_trans"/>
    <property type="match status" value="1"/>
</dbReference>
<evidence type="ECO:0000256" key="2">
    <source>
        <dbReference type="ARBA" id="ARBA00022448"/>
    </source>
</evidence>
<dbReference type="InterPro" id="IPR003131">
    <property type="entry name" value="T1-type_BTB"/>
</dbReference>
<dbReference type="EMBL" id="KP219394">
    <property type="protein sequence ID" value="AJP09341.1"/>
    <property type="molecule type" value="mRNA"/>
</dbReference>
<keyword evidence="8 12" id="KW-1133">Transmembrane helix</keyword>
<dbReference type="SUPFAM" id="SSF54695">
    <property type="entry name" value="POZ domain"/>
    <property type="match status" value="1"/>
</dbReference>
<sequence>MVVVIGMTLQSTCQSLSNSKLKDDRRITINVSGKKFVTWEKTLRKHPSTLLGSDRLMQFFDETKREFFLDRDPHMFRYILNFYRCGKLHTSSEDCYSAFKEELGFYGIPPENIESCCWEDNTKISIRKPHRKNPCRGNIPSYRGKIWLLMEDPNSSFLGAFIQCIIGVIICISILFSILETIRNARGRTLQQSSPTLFTSIDSICIGFFTLEYLLRLFAAPNRLQFITNKLSIIDLLTIVPFYVDVIVTNFTSTDVFLGDENPLTLLRILRVVRMLKLSRHTRHMRVVGRMFRRAVVDLGFLFFGFFLTNLLFSTVIYYCERGQAEGKFTSIPDTMWYTIVTMMTLGYGDMVPVTVIGKMVGSLCCLMGIMMLTLPTTMMQKSATDGKKVGAYSNLPKTVPQID</sequence>
<evidence type="ECO:0000313" key="14">
    <source>
        <dbReference type="EMBL" id="AJP09341.1"/>
    </source>
</evidence>
<keyword evidence="7" id="KW-0630">Potassium</keyword>
<dbReference type="InterPro" id="IPR003974">
    <property type="entry name" value="K_chnl_volt-dep_Kv3"/>
</dbReference>
<dbReference type="GO" id="GO:0005249">
    <property type="term" value="F:voltage-gated potassium channel activity"/>
    <property type="evidence" value="ECO:0007669"/>
    <property type="project" value="InterPro"/>
</dbReference>
<keyword evidence="3" id="KW-0633">Potassium transport</keyword>
<protein>
    <submittedName>
        <fullName evidence="14">ShalR2</fullName>
    </submittedName>
</protein>
<keyword evidence="5" id="KW-0631">Potassium channel</keyword>
<evidence type="ECO:0000259" key="13">
    <source>
        <dbReference type="SMART" id="SM00225"/>
    </source>
</evidence>
<dbReference type="InterPro" id="IPR005821">
    <property type="entry name" value="Ion_trans_dom"/>
</dbReference>
<dbReference type="InterPro" id="IPR003968">
    <property type="entry name" value="K_chnl_volt-dep_Kv"/>
</dbReference>
<dbReference type="Gene3D" id="1.10.287.70">
    <property type="match status" value="1"/>
</dbReference>
<evidence type="ECO:0000256" key="5">
    <source>
        <dbReference type="ARBA" id="ARBA00022826"/>
    </source>
</evidence>
<dbReference type="FunFam" id="3.30.710.10:FF:000152">
    <property type="entry name" value="Predicted protein"/>
    <property type="match status" value="1"/>
</dbReference>
<dbReference type="PANTHER" id="PTHR11537">
    <property type="entry name" value="VOLTAGE-GATED POTASSIUM CHANNEL"/>
    <property type="match status" value="1"/>
</dbReference>
<keyword evidence="10 12" id="KW-0472">Membrane</keyword>
<dbReference type="Gene3D" id="3.30.710.10">
    <property type="entry name" value="Potassium Channel Kv1.1, Chain A"/>
    <property type="match status" value="1"/>
</dbReference>
<evidence type="ECO:0000256" key="12">
    <source>
        <dbReference type="SAM" id="Phobius"/>
    </source>
</evidence>
<evidence type="ECO:0000256" key="9">
    <source>
        <dbReference type="ARBA" id="ARBA00023065"/>
    </source>
</evidence>
<dbReference type="GO" id="GO:0051260">
    <property type="term" value="P:protein homooligomerization"/>
    <property type="evidence" value="ECO:0007669"/>
    <property type="project" value="InterPro"/>
</dbReference>
<evidence type="ECO:0000256" key="11">
    <source>
        <dbReference type="ARBA" id="ARBA00023303"/>
    </source>
</evidence>
<keyword evidence="6" id="KW-0851">Voltage-gated channel</keyword>
<dbReference type="PRINTS" id="PR00169">
    <property type="entry name" value="KCHANNEL"/>
</dbReference>
<dbReference type="GO" id="GO:0008076">
    <property type="term" value="C:voltage-gated potassium channel complex"/>
    <property type="evidence" value="ECO:0007669"/>
    <property type="project" value="InterPro"/>
</dbReference>
<feature type="domain" description="BTB" evidence="13">
    <location>
        <begin position="25"/>
        <end position="124"/>
    </location>
</feature>
<dbReference type="OrthoDB" id="415460at2759"/>
<dbReference type="FunFam" id="1.10.287.70:FF:000028">
    <property type="entry name" value="potassium voltage-gated channel subfamily D member 3"/>
    <property type="match status" value="1"/>
</dbReference>
<evidence type="ECO:0000256" key="10">
    <source>
        <dbReference type="ARBA" id="ARBA00023136"/>
    </source>
</evidence>
<accession>A0A0C5GDD5</accession>
<reference evidence="14" key="1">
    <citation type="journal article" date="2015" name="Proc. Natl. Acad. Sci. U.S.A.">
        <title>Major diversification of voltage-gated K+ channels occurred in ancestral parahoxozoans.</title>
        <authorList>
            <person name="Li X."/>
            <person name="Liu H."/>
            <person name="Luo J.C."/>
            <person name="Rhodes S.A."/>
            <person name="Trigg L.M."/>
            <person name="van Rossum D.B."/>
            <person name="Anishkin A."/>
            <person name="Diatta F.H."/>
            <person name="Sassic J.K."/>
            <person name="Simmons D.K."/>
            <person name="Kamel B."/>
            <person name="Medina M."/>
            <person name="Martindale M.Q."/>
            <person name="Jegla T."/>
        </authorList>
    </citation>
    <scope>NUCLEOTIDE SEQUENCE</scope>
</reference>
<dbReference type="PRINTS" id="PR01498">
    <property type="entry name" value="SHAWCHANNEL"/>
</dbReference>
<dbReference type="InterPro" id="IPR000210">
    <property type="entry name" value="BTB/POZ_dom"/>
</dbReference>
<feature type="transmembrane region" description="Helical" evidence="12">
    <location>
        <begin position="351"/>
        <end position="373"/>
    </location>
</feature>
<keyword evidence="11" id="KW-0407">Ion channel</keyword>
<keyword evidence="9" id="KW-0406">Ion transport</keyword>